<dbReference type="AlphaFoldDB" id="A0A821SCX3"/>
<evidence type="ECO:0000313" key="1">
    <source>
        <dbReference type="EMBL" id="CAF4857423.1"/>
    </source>
</evidence>
<proteinExistence type="predicted"/>
<reference evidence="1" key="1">
    <citation type="submission" date="2021-02" db="EMBL/GenBank/DDBJ databases">
        <authorList>
            <person name="Steward A R."/>
        </authorList>
    </citation>
    <scope>NUCLEOTIDE SEQUENCE</scope>
</reference>
<evidence type="ECO:0000313" key="2">
    <source>
        <dbReference type="Proteomes" id="UP000663880"/>
    </source>
</evidence>
<dbReference type="PANTHER" id="PTHR28532">
    <property type="entry name" value="GEO13458P1"/>
    <property type="match status" value="1"/>
</dbReference>
<dbReference type="Proteomes" id="UP000663880">
    <property type="component" value="Unassembled WGS sequence"/>
</dbReference>
<name>A0A821SCX3_9NEOP</name>
<accession>A0A821SCX3</accession>
<sequence>MAENRDFNDILDDIVLSEDAQEKESYKEGYQQGVETGNADGFHLGYHRGFQLGRELGYYMRIVRHHLELNDTLDPKYSDKILKQLQKIKELIDEFPRTNSEEHDILKMAETIRAQFRKACSLLKISSNMPYDAGVSF</sequence>
<keyword evidence="2" id="KW-1185">Reference proteome</keyword>
<protein>
    <submittedName>
        <fullName evidence="1">Uncharacterized protein</fullName>
    </submittedName>
</protein>
<dbReference type="OrthoDB" id="48036at2759"/>
<gene>
    <name evidence="1" type="ORF">PMACD_LOCUS7603</name>
</gene>
<dbReference type="EMBL" id="CAJOBZ010000018">
    <property type="protein sequence ID" value="CAF4857423.1"/>
    <property type="molecule type" value="Genomic_DNA"/>
</dbReference>
<comment type="caution">
    <text evidence="1">The sequence shown here is derived from an EMBL/GenBank/DDBJ whole genome shotgun (WGS) entry which is preliminary data.</text>
</comment>
<dbReference type="InterPro" id="IPR052436">
    <property type="entry name" value="LTO1_adapter"/>
</dbReference>
<dbReference type="PANTHER" id="PTHR28532:SF1">
    <property type="entry name" value="ORAL CANCER OVEREXPRESSED 1"/>
    <property type="match status" value="1"/>
</dbReference>
<organism evidence="1 2">
    <name type="scientific">Pieris macdunnoughi</name>
    <dbReference type="NCBI Taxonomy" id="345717"/>
    <lineage>
        <taxon>Eukaryota</taxon>
        <taxon>Metazoa</taxon>
        <taxon>Ecdysozoa</taxon>
        <taxon>Arthropoda</taxon>
        <taxon>Hexapoda</taxon>
        <taxon>Insecta</taxon>
        <taxon>Pterygota</taxon>
        <taxon>Neoptera</taxon>
        <taxon>Endopterygota</taxon>
        <taxon>Lepidoptera</taxon>
        <taxon>Glossata</taxon>
        <taxon>Ditrysia</taxon>
        <taxon>Papilionoidea</taxon>
        <taxon>Pieridae</taxon>
        <taxon>Pierinae</taxon>
        <taxon>Pieris</taxon>
    </lineage>
</organism>